<dbReference type="InterPro" id="IPR025961">
    <property type="entry name" value="Metal_resist"/>
</dbReference>
<dbReference type="EMBL" id="FNAG01000004">
    <property type="protein sequence ID" value="SDD60304.1"/>
    <property type="molecule type" value="Genomic_DNA"/>
</dbReference>
<proteinExistence type="inferred from homology"/>
<feature type="region of interest" description="Disordered" evidence="4">
    <location>
        <begin position="141"/>
        <end position="178"/>
    </location>
</feature>
<feature type="compositionally biased region" description="Basic and acidic residues" evidence="4">
    <location>
        <begin position="153"/>
        <end position="178"/>
    </location>
</feature>
<accession>A0A1G6W3C3</accession>
<dbReference type="Proteomes" id="UP000199603">
    <property type="component" value="Unassembled WGS sequence"/>
</dbReference>
<gene>
    <name evidence="5" type="ORF">SAMN04488509_104106</name>
</gene>
<evidence type="ECO:0000256" key="1">
    <source>
        <dbReference type="ARBA" id="ARBA00044945"/>
    </source>
</evidence>
<dbReference type="AlphaFoldDB" id="A0A1G6W3C3"/>
<protein>
    <recommendedName>
        <fullName evidence="2">Signaling pathway modulator ZraP</fullName>
    </recommendedName>
    <alternativeName>
        <fullName evidence="3">Zinc resistance-associated protein</fullName>
    </alternativeName>
</protein>
<evidence type="ECO:0000256" key="2">
    <source>
        <dbReference type="ARBA" id="ARBA00044983"/>
    </source>
</evidence>
<organism evidence="5 6">
    <name type="scientific">Aquimonas voraii</name>
    <dbReference type="NCBI Taxonomy" id="265719"/>
    <lineage>
        <taxon>Bacteria</taxon>
        <taxon>Pseudomonadati</taxon>
        <taxon>Pseudomonadota</taxon>
        <taxon>Gammaproteobacteria</taxon>
        <taxon>Lysobacterales</taxon>
        <taxon>Lysobacteraceae</taxon>
        <taxon>Aquimonas</taxon>
    </lineage>
</organism>
<comment type="similarity">
    <text evidence="1">Belongs to the ZraP family.</text>
</comment>
<evidence type="ECO:0000313" key="6">
    <source>
        <dbReference type="Proteomes" id="UP000199603"/>
    </source>
</evidence>
<keyword evidence="6" id="KW-1185">Reference proteome</keyword>
<dbReference type="Pfam" id="PF13801">
    <property type="entry name" value="Metal_resist"/>
    <property type="match status" value="1"/>
</dbReference>
<reference evidence="5 6" key="1">
    <citation type="submission" date="2016-10" db="EMBL/GenBank/DDBJ databases">
        <authorList>
            <person name="de Groot N.N."/>
        </authorList>
    </citation>
    <scope>NUCLEOTIDE SEQUENCE [LARGE SCALE GENOMIC DNA]</scope>
    <source>
        <strain evidence="5 6">DSM 16957</strain>
    </source>
</reference>
<dbReference type="RefSeq" id="WP_176764097.1">
    <property type="nucleotide sequence ID" value="NZ_FNAG01000004.1"/>
</dbReference>
<sequence length="178" mass="20068">MNTLSTPIRVVLLASLGLNLLLAVAAGGLWWPQRAAPAPHEALEARSLPDPRRIARALPPERRALVREALAPDRAAFAEDLRALRAAHAEVRDALRAQPFDADALATALADVRERERAMAERVHGGLLRLSVQLTDAERAQLADSVPRRDHHHGREREREHRGREREERREQRREDSE</sequence>
<evidence type="ECO:0000256" key="4">
    <source>
        <dbReference type="SAM" id="MobiDB-lite"/>
    </source>
</evidence>
<name>A0A1G6W3C3_9GAMM</name>
<evidence type="ECO:0000313" key="5">
    <source>
        <dbReference type="EMBL" id="SDD60304.1"/>
    </source>
</evidence>
<evidence type="ECO:0000256" key="3">
    <source>
        <dbReference type="ARBA" id="ARBA00045001"/>
    </source>
</evidence>
<dbReference type="STRING" id="265719.SAMN04488509_104106"/>